<dbReference type="Proteomes" id="UP000001554">
    <property type="component" value="Chromosome 6"/>
</dbReference>
<evidence type="ECO:0000313" key="4">
    <source>
        <dbReference type="RefSeq" id="XP_035678163.1"/>
    </source>
</evidence>
<dbReference type="GeneID" id="118416979"/>
<protein>
    <submittedName>
        <fullName evidence="4">Uncharacterized protein LOC118416979</fullName>
    </submittedName>
</protein>
<reference evidence="4" key="2">
    <citation type="submission" date="2025-08" db="UniProtKB">
        <authorList>
            <consortium name="RefSeq"/>
        </authorList>
    </citation>
    <scope>IDENTIFICATION</scope>
    <source>
        <strain evidence="4">S238N-H82</strain>
        <tissue evidence="4">Testes</tissue>
    </source>
</reference>
<dbReference type="RefSeq" id="XP_035678163.1">
    <property type="nucleotide sequence ID" value="XM_035822270.1"/>
</dbReference>
<dbReference type="KEGG" id="bfo:118416979"/>
<proteinExistence type="predicted"/>
<feature type="compositionally biased region" description="Acidic residues" evidence="1">
    <location>
        <begin position="176"/>
        <end position="188"/>
    </location>
</feature>
<keyword evidence="2" id="KW-0472">Membrane</keyword>
<feature type="transmembrane region" description="Helical" evidence="2">
    <location>
        <begin position="44"/>
        <end position="68"/>
    </location>
</feature>
<accession>A0A9J7L8H8</accession>
<name>A0A9J7L8H8_BRAFL</name>
<reference evidence="3" key="1">
    <citation type="journal article" date="2020" name="Nat. Ecol. Evol.">
        <title>Deeply conserved synteny resolves early events in vertebrate evolution.</title>
        <authorList>
            <person name="Simakov O."/>
            <person name="Marletaz F."/>
            <person name="Yue J.X."/>
            <person name="O'Connell B."/>
            <person name="Jenkins J."/>
            <person name="Brandt A."/>
            <person name="Calef R."/>
            <person name="Tung C.H."/>
            <person name="Huang T.K."/>
            <person name="Schmutz J."/>
            <person name="Satoh N."/>
            <person name="Yu J.K."/>
            <person name="Putnam N.H."/>
            <person name="Green R.E."/>
            <person name="Rokhsar D.S."/>
        </authorList>
    </citation>
    <scope>NUCLEOTIDE SEQUENCE [LARGE SCALE GENOMIC DNA]</scope>
    <source>
        <strain evidence="3">S238N-H82</strain>
    </source>
</reference>
<evidence type="ECO:0000256" key="2">
    <source>
        <dbReference type="SAM" id="Phobius"/>
    </source>
</evidence>
<evidence type="ECO:0000256" key="1">
    <source>
        <dbReference type="SAM" id="MobiDB-lite"/>
    </source>
</evidence>
<keyword evidence="3" id="KW-1185">Reference proteome</keyword>
<organism evidence="3 4">
    <name type="scientific">Branchiostoma floridae</name>
    <name type="common">Florida lancelet</name>
    <name type="synonym">Amphioxus</name>
    <dbReference type="NCBI Taxonomy" id="7739"/>
    <lineage>
        <taxon>Eukaryota</taxon>
        <taxon>Metazoa</taxon>
        <taxon>Chordata</taxon>
        <taxon>Cephalochordata</taxon>
        <taxon>Leptocardii</taxon>
        <taxon>Amphioxiformes</taxon>
        <taxon>Branchiostomatidae</taxon>
        <taxon>Branchiostoma</taxon>
    </lineage>
</organism>
<feature type="compositionally biased region" description="Basic and acidic residues" evidence="1">
    <location>
        <begin position="156"/>
        <end position="168"/>
    </location>
</feature>
<keyword evidence="2" id="KW-1133">Transmembrane helix</keyword>
<evidence type="ECO:0000313" key="3">
    <source>
        <dbReference type="Proteomes" id="UP000001554"/>
    </source>
</evidence>
<dbReference type="OMA" id="GWIRRAH"/>
<feature type="region of interest" description="Disordered" evidence="1">
    <location>
        <begin position="154"/>
        <end position="232"/>
    </location>
</feature>
<gene>
    <name evidence="4" type="primary">LOC118416979</name>
</gene>
<sequence length="232" mass="24785">MTSSLVVEDAGMSQEGTFICQAANMFGQARRGVFLQVAGSSDSLVVISVSMATLVLGIVGAIIVCVAVKKKRLCGDRKPDTSTLSSTRSMPPVPMVANRLGHPGTNDSGVEDLELQELDGTLKPRPPPRAGKEWTSVGLSYTGLAHSNTLPAYSTVERHKPDGEDIRSRGGIPEEATMDDAIIDDMSDDPPAPPPKDKKSGWIRRAHSGDRTVPSSLHEAENALNEIQTDRI</sequence>
<dbReference type="AlphaFoldDB" id="A0A9J7L8H8"/>
<keyword evidence="2" id="KW-0812">Transmembrane</keyword>